<feature type="region of interest" description="Disordered" evidence="3">
    <location>
        <begin position="180"/>
        <end position="211"/>
    </location>
</feature>
<sequence>MTPTSKPPFYNSNLVSPLPADYVHYISLVYVLKKLARSLDLVLARSISKTCFPSGKLIRTLYQDSVSGPTRRNMQGAKYPAHSEFRGLSNPPVFPTSTATIEPPGVYIVRSSHHHLRQHQYCPYPAPAVLYTSIPSAAASASANTTTTTNNNLKSTIHSSNVVGPRTIHYTPTAAVTTATTSNTAVTTQIEPSKVPSTSSSSSTLSSIPSSSVTVVAEKSTSFTVPDDTNAAAATTTTSATDSASINNNNNSSMAVTAPTVLSITGQKDTQYTKIFVGGLPYHTTDQSLREYFDKFGDIEEAVVITDRQTGKSRGYGFVSTPTLIFLSSSLR</sequence>
<accession>A0AAV4K0L9</accession>
<dbReference type="PANTHER" id="PTHR48024:SF56">
    <property type="entry name" value="HETEROGENEOUS NUCLEAR RIBONUCLEOPROTEIN A0"/>
    <property type="match status" value="1"/>
</dbReference>
<reference evidence="5 6" key="1">
    <citation type="journal article" date="2021" name="Elife">
        <title>Chloroplast acquisition without the gene transfer in kleptoplastic sea slugs, Plakobranchus ocellatus.</title>
        <authorList>
            <person name="Maeda T."/>
            <person name="Takahashi S."/>
            <person name="Yoshida T."/>
            <person name="Shimamura S."/>
            <person name="Takaki Y."/>
            <person name="Nagai Y."/>
            <person name="Toyoda A."/>
            <person name="Suzuki Y."/>
            <person name="Arimoto A."/>
            <person name="Ishii H."/>
            <person name="Satoh N."/>
            <person name="Nishiyama T."/>
            <person name="Hasebe M."/>
            <person name="Maruyama T."/>
            <person name="Minagawa J."/>
            <person name="Obokata J."/>
            <person name="Shigenobu S."/>
        </authorList>
    </citation>
    <scope>NUCLEOTIDE SEQUENCE [LARGE SCALE GENOMIC DNA]</scope>
</reference>
<dbReference type="AlphaFoldDB" id="A0AAV4K0L9"/>
<dbReference type="EMBL" id="BMAT01010564">
    <property type="protein sequence ID" value="GFS27808.1"/>
    <property type="molecule type" value="Genomic_DNA"/>
</dbReference>
<evidence type="ECO:0000259" key="4">
    <source>
        <dbReference type="PROSITE" id="PS50102"/>
    </source>
</evidence>
<dbReference type="Pfam" id="PF00076">
    <property type="entry name" value="RRM_1"/>
    <property type="match status" value="1"/>
</dbReference>
<organism evidence="5 6">
    <name type="scientific">Elysia marginata</name>
    <dbReference type="NCBI Taxonomy" id="1093978"/>
    <lineage>
        <taxon>Eukaryota</taxon>
        <taxon>Metazoa</taxon>
        <taxon>Spiralia</taxon>
        <taxon>Lophotrochozoa</taxon>
        <taxon>Mollusca</taxon>
        <taxon>Gastropoda</taxon>
        <taxon>Heterobranchia</taxon>
        <taxon>Euthyneura</taxon>
        <taxon>Panpulmonata</taxon>
        <taxon>Sacoglossa</taxon>
        <taxon>Placobranchoidea</taxon>
        <taxon>Plakobranchidae</taxon>
        <taxon>Elysia</taxon>
    </lineage>
</organism>
<gene>
    <name evidence="5" type="ORF">ElyMa_005306300</name>
</gene>
<dbReference type="Proteomes" id="UP000762676">
    <property type="component" value="Unassembled WGS sequence"/>
</dbReference>
<evidence type="ECO:0000256" key="1">
    <source>
        <dbReference type="ARBA" id="ARBA00022884"/>
    </source>
</evidence>
<dbReference type="InterPro" id="IPR012677">
    <property type="entry name" value="Nucleotide-bd_a/b_plait_sf"/>
</dbReference>
<dbReference type="InterPro" id="IPR000504">
    <property type="entry name" value="RRM_dom"/>
</dbReference>
<comment type="caution">
    <text evidence="5">The sequence shown here is derived from an EMBL/GenBank/DDBJ whole genome shotgun (WGS) entry which is preliminary data.</text>
</comment>
<evidence type="ECO:0000256" key="2">
    <source>
        <dbReference type="PROSITE-ProRule" id="PRU00176"/>
    </source>
</evidence>
<dbReference type="PANTHER" id="PTHR48024">
    <property type="entry name" value="GEO13361P1-RELATED"/>
    <property type="match status" value="1"/>
</dbReference>
<feature type="domain" description="RRM" evidence="4">
    <location>
        <begin position="273"/>
        <end position="332"/>
    </location>
</feature>
<dbReference type="GO" id="GO:0003730">
    <property type="term" value="F:mRNA 3'-UTR binding"/>
    <property type="evidence" value="ECO:0007669"/>
    <property type="project" value="TreeGrafter"/>
</dbReference>
<protein>
    <submittedName>
        <fullName evidence="5">RNA-binding protein 24</fullName>
    </submittedName>
</protein>
<dbReference type="GO" id="GO:0005634">
    <property type="term" value="C:nucleus"/>
    <property type="evidence" value="ECO:0007669"/>
    <property type="project" value="TreeGrafter"/>
</dbReference>
<dbReference type="SMART" id="SM00360">
    <property type="entry name" value="RRM"/>
    <property type="match status" value="1"/>
</dbReference>
<dbReference type="InterPro" id="IPR050886">
    <property type="entry name" value="RNA-binding_reg"/>
</dbReference>
<keyword evidence="1 2" id="KW-0694">RNA-binding</keyword>
<keyword evidence="6" id="KW-1185">Reference proteome</keyword>
<dbReference type="Gene3D" id="3.30.70.330">
    <property type="match status" value="1"/>
</dbReference>
<proteinExistence type="predicted"/>
<dbReference type="PROSITE" id="PS50102">
    <property type="entry name" value="RRM"/>
    <property type="match status" value="1"/>
</dbReference>
<evidence type="ECO:0000313" key="6">
    <source>
        <dbReference type="Proteomes" id="UP000762676"/>
    </source>
</evidence>
<dbReference type="SUPFAM" id="SSF54928">
    <property type="entry name" value="RNA-binding domain, RBD"/>
    <property type="match status" value="1"/>
</dbReference>
<evidence type="ECO:0000256" key="3">
    <source>
        <dbReference type="SAM" id="MobiDB-lite"/>
    </source>
</evidence>
<name>A0AAV4K0L9_9GAST</name>
<evidence type="ECO:0000313" key="5">
    <source>
        <dbReference type="EMBL" id="GFS27808.1"/>
    </source>
</evidence>
<dbReference type="GO" id="GO:0005829">
    <property type="term" value="C:cytosol"/>
    <property type="evidence" value="ECO:0007669"/>
    <property type="project" value="TreeGrafter"/>
</dbReference>
<dbReference type="InterPro" id="IPR035979">
    <property type="entry name" value="RBD_domain_sf"/>
</dbReference>